<keyword evidence="2" id="KW-1185">Reference proteome</keyword>
<sequence length="1218" mass="131705">MRGNLNSGTTFRLSRLARSNDSGGAFEVDVCSQLTKAFESGMVVDLTKRMMLVPDLDGEPTLFSIGTSGQLHATRRDAKSRSGWLRQDVVPKQALAAANGPVTVDAFAVKWHAEGRAAVLALRPAALNGGAPLLYWTPNLEGDGSDSQWFAVEPPTAQPVHFLELGNGHEDGPELFVASSAKGSLGQMHRMLLSTREKPRVLPFRVPHDWSRVLDCKLGTSDIGDGAYVLYEHGQGTGLAFVSFIDEEGEVPLTRVIPTGTVPACLAVGTEDTGLSSLFIGSDQGVHLLSAQEQGEAANQAWFATQGGPRGTQVMRAGATITHLVTAQDEQGLPALYARTSEKELWHTAHDGKAWNGLTVVRRGVEAIAAARERGPLVQHFFAAAEDARDHGYFWQSESTLWQQDRVTLPDDGTCHETHRYLTRVALRHPDGSPVESRDVRVSAEDGAQLDINGHVRFLRPGEEVSLKTDAKGVLSLSVRVNGVSTPRVTLAIDGTAQKLTLDPTAHVTRKLAQADAATLQGLKDRDGQPLLKGRFASQEGAQHAASLLRTLGQHADALAFRGLATNQQVQPLAEHGIYLTTPGRRHVAPGRLRAMHAQRQALALDLTGGTVRMLHGQEAIDATHRRQAANGPLHFLSDWFGNLIQSIKESFLGKVVWAFIEPFAEGLKVLIETVDGVVNLLVKTAKHALHALDAVMKSVLGFSIEDVVHWLGAVFDPTAIREVYDALEKHTRQTLQQMREGLGKAKGEVDTFFGGLRDKWRELEKLSDEQRGIGLQSMKDKAHQQEREHANSPAATLTRNPVMTWGTSQLLPGDSTDALAIFKPALELMDGVFRTLQRVAEESLVPLGKEWKDTVEHAIGRLKQAAQEGKLTLGYVIDVLGGGLVELVLSGGQAIADALLVVLDELLATMQRVLLETRFAVPLLCPLFEKVLMPGRKFTLGTAFLIGPAVAVSVLGRALTGKTPLVDEPAHALANADEASDNFRLHFGFWGAGVAGFILTGLTDLSNVIRSRYSVLADPAQLPTTLEAGMQLFELLGRTLTALFAFPLNTYFAPPSEGPPLERIGNWLMWGFSVADLLFDAAVVSFKALTGRKEISAVITGVKVVLQLVVNTVGLFGLLIYRAAIGGHPYLMGSLAAENAIALLGQVLIDFGTELPVEPGSAEEIAAQTANKAGLITIGGVVLGGSRFFTGIRLLVCGAIYVSDFEEYKRTFYWTYW</sequence>
<accession>S9Q868</accession>
<dbReference type="Proteomes" id="UP000011682">
    <property type="component" value="Unassembled WGS sequence"/>
</dbReference>
<proteinExistence type="predicted"/>
<dbReference type="AlphaFoldDB" id="S9Q868"/>
<organism evidence="1 2">
    <name type="scientific">Cystobacter fuscus (strain ATCC 25194 / DSM 2262 / NBRC 100088 / M29)</name>
    <dbReference type="NCBI Taxonomy" id="1242864"/>
    <lineage>
        <taxon>Bacteria</taxon>
        <taxon>Pseudomonadati</taxon>
        <taxon>Myxococcota</taxon>
        <taxon>Myxococcia</taxon>
        <taxon>Myxococcales</taxon>
        <taxon>Cystobacterineae</taxon>
        <taxon>Archangiaceae</taxon>
        <taxon>Cystobacter</taxon>
    </lineage>
</organism>
<protein>
    <submittedName>
        <fullName evidence="1">Uncharacterized protein</fullName>
    </submittedName>
</protein>
<gene>
    <name evidence="1" type="ORF">D187_009803</name>
</gene>
<reference evidence="1" key="1">
    <citation type="submission" date="2013-05" db="EMBL/GenBank/DDBJ databases">
        <title>Genome assembly of Cystobacter fuscus DSM 2262.</title>
        <authorList>
            <person name="Sharma G."/>
            <person name="Khatri I."/>
            <person name="Kaur C."/>
            <person name="Mayilraj S."/>
            <person name="Subramanian S."/>
        </authorList>
    </citation>
    <scope>NUCLEOTIDE SEQUENCE [LARGE SCALE GENOMIC DNA]</scope>
    <source>
        <strain evidence="1">DSM 2262</strain>
    </source>
</reference>
<dbReference type="EMBL" id="ANAH02000049">
    <property type="protein sequence ID" value="EPX57529.1"/>
    <property type="molecule type" value="Genomic_DNA"/>
</dbReference>
<evidence type="ECO:0000313" key="1">
    <source>
        <dbReference type="EMBL" id="EPX57529.1"/>
    </source>
</evidence>
<dbReference type="RefSeq" id="WP_002627077.1">
    <property type="nucleotide sequence ID" value="NZ_ANAH02000049.1"/>
</dbReference>
<name>S9Q868_CYSF2</name>
<dbReference type="eggNOG" id="ENOG502Z9Y1">
    <property type="taxonomic scope" value="Bacteria"/>
</dbReference>
<evidence type="ECO:0000313" key="2">
    <source>
        <dbReference type="Proteomes" id="UP000011682"/>
    </source>
</evidence>
<comment type="caution">
    <text evidence="1">The sequence shown here is derived from an EMBL/GenBank/DDBJ whole genome shotgun (WGS) entry which is preliminary data.</text>
</comment>